<dbReference type="Proteomes" id="UP000229896">
    <property type="component" value="Unassembled WGS sequence"/>
</dbReference>
<evidence type="ECO:0000313" key="2">
    <source>
        <dbReference type="EMBL" id="PIU24477.1"/>
    </source>
</evidence>
<dbReference type="Gene3D" id="3.90.550.10">
    <property type="entry name" value="Spore Coat Polysaccharide Biosynthesis Protein SpsA, Chain A"/>
    <property type="match status" value="1"/>
</dbReference>
<proteinExistence type="predicted"/>
<dbReference type="PANTHER" id="PTHR43179:SF7">
    <property type="entry name" value="RHAMNOSYLTRANSFERASE WBBL"/>
    <property type="match status" value="1"/>
</dbReference>
<organism evidence="2 3">
    <name type="scientific">Candidatus Berkelbacteria bacterium CG08_land_8_20_14_0_20_39_8</name>
    <dbReference type="NCBI Taxonomy" id="1974511"/>
    <lineage>
        <taxon>Bacteria</taxon>
        <taxon>Candidatus Berkelbacteria</taxon>
    </lineage>
</organism>
<feature type="domain" description="Glycosyltransferase 2-like" evidence="1">
    <location>
        <begin position="7"/>
        <end position="184"/>
    </location>
</feature>
<accession>A0A2M6YCQ5</accession>
<gene>
    <name evidence="2" type="ORF">COT12_00805</name>
</gene>
<sequence>MDALELSIIIVDYKSQTFSLPLITDLRKQLKGIKFEIIVVDNYPDGNADDEFRKAFDADKRVKIIKAEKNNGYGSGNNLGAKEAGGKYLLLLNPDTKICDEAIEKMLDFLAKHGEIGALSPLIMQADGKNLQRDFFANYQRLTGITVKHWNEKNAKIDKSGDFFYVDMVTGASLLIRREIYQKIDGFDENFFMYIEDDDFCRRVAKLGYRNAVLKTAKIIHLEGKSSTPFARKKYYYKSQNYYWQKHYGRFQTILMKIIRWPYVLYQKVKNML</sequence>
<dbReference type="InterPro" id="IPR029044">
    <property type="entry name" value="Nucleotide-diphossugar_trans"/>
</dbReference>
<evidence type="ECO:0000313" key="3">
    <source>
        <dbReference type="Proteomes" id="UP000229896"/>
    </source>
</evidence>
<reference evidence="3" key="1">
    <citation type="submission" date="2017-09" db="EMBL/GenBank/DDBJ databases">
        <title>Depth-based differentiation of microbial function through sediment-hosted aquifers and enrichment of novel symbionts in the deep terrestrial subsurface.</title>
        <authorList>
            <person name="Probst A.J."/>
            <person name="Ladd B."/>
            <person name="Jarett J.K."/>
            <person name="Geller-Mcgrath D.E."/>
            <person name="Sieber C.M.K."/>
            <person name="Emerson J.B."/>
            <person name="Anantharaman K."/>
            <person name="Thomas B.C."/>
            <person name="Malmstrom R."/>
            <person name="Stieglmeier M."/>
            <person name="Klingl A."/>
            <person name="Woyke T."/>
            <person name="Ryan C.M."/>
            <person name="Banfield J.F."/>
        </authorList>
    </citation>
    <scope>NUCLEOTIDE SEQUENCE [LARGE SCALE GENOMIC DNA]</scope>
</reference>
<dbReference type="SUPFAM" id="SSF53448">
    <property type="entry name" value="Nucleotide-diphospho-sugar transferases"/>
    <property type="match status" value="1"/>
</dbReference>
<dbReference type="EMBL" id="PEXI01000029">
    <property type="protein sequence ID" value="PIU24477.1"/>
    <property type="molecule type" value="Genomic_DNA"/>
</dbReference>
<protein>
    <recommendedName>
        <fullName evidence="1">Glycosyltransferase 2-like domain-containing protein</fullName>
    </recommendedName>
</protein>
<dbReference type="PANTHER" id="PTHR43179">
    <property type="entry name" value="RHAMNOSYLTRANSFERASE WBBL"/>
    <property type="match status" value="1"/>
</dbReference>
<dbReference type="CDD" id="cd04186">
    <property type="entry name" value="GT_2_like_c"/>
    <property type="match status" value="1"/>
</dbReference>
<dbReference type="InterPro" id="IPR001173">
    <property type="entry name" value="Glyco_trans_2-like"/>
</dbReference>
<evidence type="ECO:0000259" key="1">
    <source>
        <dbReference type="Pfam" id="PF00535"/>
    </source>
</evidence>
<dbReference type="AlphaFoldDB" id="A0A2M6YCQ5"/>
<dbReference type="Pfam" id="PF00535">
    <property type="entry name" value="Glycos_transf_2"/>
    <property type="match status" value="1"/>
</dbReference>
<comment type="caution">
    <text evidence="2">The sequence shown here is derived from an EMBL/GenBank/DDBJ whole genome shotgun (WGS) entry which is preliminary data.</text>
</comment>
<name>A0A2M6YCQ5_9BACT</name>